<evidence type="ECO:0000256" key="5">
    <source>
        <dbReference type="ARBA" id="ARBA00023274"/>
    </source>
</evidence>
<keyword evidence="4 7" id="KW-0496">Mitochondrion</keyword>
<dbReference type="GeneID" id="65337682"/>
<dbReference type="Pfam" id="PF05316">
    <property type="entry name" value="VAR1"/>
    <property type="match status" value="1"/>
</dbReference>
<dbReference type="EMBL" id="MN239093">
    <property type="protein sequence ID" value="QPZ49920.1"/>
    <property type="molecule type" value="Genomic_DNA"/>
</dbReference>
<dbReference type="RefSeq" id="YP_010129771.1">
    <property type="nucleotide sequence ID" value="NC_056323.1"/>
</dbReference>
<organism evidence="7">
    <name type="scientific">Corynespora cassiicola</name>
    <name type="common">Target leaf spot disease fungus</name>
    <name type="synonym">Helminthosporium cassiicola</name>
    <dbReference type="NCBI Taxonomy" id="59586"/>
    <lineage>
        <taxon>Eukaryota</taxon>
        <taxon>Fungi</taxon>
        <taxon>Dikarya</taxon>
        <taxon>Ascomycota</taxon>
        <taxon>Pezizomycotina</taxon>
        <taxon>Dothideomycetes</taxon>
        <taxon>Pleosporomycetidae</taxon>
        <taxon>Pleosporales</taxon>
        <taxon>Corynesporascaceae</taxon>
        <taxon>Corynespora</taxon>
    </lineage>
</organism>
<keyword evidence="3 7" id="KW-0689">Ribosomal protein</keyword>
<accession>A0A7T3PAJ5</accession>
<sequence length="414" mass="49217">MLTIFKKKKRNAEENLVNSSININKSKSDNDEYNKIIYYPSSSKEWFNSIYSYNNSYSKSLIAMDVVLNDLFRSYFNMLENKIRKTFKRRRDNKTRYSANRIYVSRTELKHTNTKLLISLYVYNKQKSSIERYIRKLIKWTIEKENLVKEKIIHGKEQKKNRLTYILKDKFFIFRKWKMVFFKKMDNLSKHLIVTLKKRDLKAYNLPTYNFRTLKKIIRLQQIFFNHIKLINFNKYKFTNLVLNLNNFGLISIIQKMYNKNVEIKVVELKSIHLNSDVFSSAVALKLRDRKNKAVTILRKAVLQMVKIPDLHTLITFDDNMEAINKNNILNNIKQQVVSGVRFEASGRLTRRLTAMRAVFKYRYLGSLKNIRSSFNNKPSTMLRGYAKSNSQYTLINSKTRNGTFGLKGWVSSH</sequence>
<evidence type="ECO:0000313" key="7">
    <source>
        <dbReference type="EMBL" id="QPZ49920.1"/>
    </source>
</evidence>
<gene>
    <name evidence="7" type="primary">rps3</name>
</gene>
<comment type="similarity">
    <text evidence="2">Belongs to the universal ribosomal protein uS3 family.</text>
</comment>
<dbReference type="InterPro" id="IPR007980">
    <property type="entry name" value="Ribosomal_uS3m_fun"/>
</dbReference>
<protein>
    <recommendedName>
        <fullName evidence="6">Small ribosomal subunit protein uS3m</fullName>
    </recommendedName>
</protein>
<dbReference type="GO" id="GO:0003735">
    <property type="term" value="F:structural constituent of ribosome"/>
    <property type="evidence" value="ECO:0007669"/>
    <property type="project" value="InterPro"/>
</dbReference>
<comment type="subcellular location">
    <subcellularLocation>
        <location evidence="1">Mitochondrion</location>
    </subcellularLocation>
</comment>
<proteinExistence type="inferred from homology"/>
<evidence type="ECO:0000256" key="4">
    <source>
        <dbReference type="ARBA" id="ARBA00023128"/>
    </source>
</evidence>
<reference evidence="7" key="1">
    <citation type="journal article" date="2019" name="Mitochondrial DNA Part B Resour">
        <title>Characterization of the complete mitochondrial genome of Corynespora cassiicola (Pleosporales: Dothideomycetes), with its phylogenetic analysis.</title>
        <authorList>
            <person name="Chen C."/>
            <person name="Li Q."/>
            <person name="Fu R."/>
            <person name="Wang J."/>
            <person name="Fan Z."/>
            <person name="Chen X."/>
            <person name="Lu D."/>
        </authorList>
    </citation>
    <scope>NUCLEOTIDE SEQUENCE</scope>
    <source>
        <strain evidence="7">Kiwi with brown leaf spot disease</strain>
    </source>
</reference>
<evidence type="ECO:0000256" key="1">
    <source>
        <dbReference type="ARBA" id="ARBA00004173"/>
    </source>
</evidence>
<dbReference type="AlphaFoldDB" id="A0A7T3PAJ5"/>
<geneLocation type="mitochondrion" evidence="7"/>
<dbReference type="GO" id="GO:0005840">
    <property type="term" value="C:ribosome"/>
    <property type="evidence" value="ECO:0007669"/>
    <property type="project" value="UniProtKB-KW"/>
</dbReference>
<evidence type="ECO:0000256" key="2">
    <source>
        <dbReference type="ARBA" id="ARBA00010761"/>
    </source>
</evidence>
<evidence type="ECO:0000256" key="3">
    <source>
        <dbReference type="ARBA" id="ARBA00022980"/>
    </source>
</evidence>
<keyword evidence="5" id="KW-0687">Ribonucleoprotein</keyword>
<dbReference type="GO" id="GO:0005739">
    <property type="term" value="C:mitochondrion"/>
    <property type="evidence" value="ECO:0007669"/>
    <property type="project" value="UniProtKB-SubCell"/>
</dbReference>
<name>A0A7T3PAJ5_CORCC</name>
<dbReference type="GO" id="GO:0006412">
    <property type="term" value="P:translation"/>
    <property type="evidence" value="ECO:0007669"/>
    <property type="project" value="InterPro"/>
</dbReference>
<dbReference type="GO" id="GO:1990904">
    <property type="term" value="C:ribonucleoprotein complex"/>
    <property type="evidence" value="ECO:0007669"/>
    <property type="project" value="UniProtKB-KW"/>
</dbReference>
<evidence type="ECO:0000256" key="6">
    <source>
        <dbReference type="ARBA" id="ARBA00035157"/>
    </source>
</evidence>